<dbReference type="eggNOG" id="KOG3641">
    <property type="taxonomic scope" value="Eukaryota"/>
</dbReference>
<comment type="cofactor">
    <cofactor evidence="1">
        <name>Zn(2+)</name>
        <dbReference type="ChEBI" id="CHEBI:29105"/>
    </cofactor>
</comment>
<dbReference type="PANTHER" id="PTHR12756">
    <property type="entry name" value="CYTOSOLIC CARBOXYPEPTIDASE"/>
    <property type="match status" value="1"/>
</dbReference>
<keyword evidence="3" id="KW-1185">Reference proteome</keyword>
<dbReference type="Gene3D" id="3.40.630.10">
    <property type="entry name" value="Zn peptidases"/>
    <property type="match status" value="1"/>
</dbReference>
<dbReference type="GeneID" id="14905448"/>
<dbReference type="OrthoDB" id="10253041at2759"/>
<evidence type="ECO:0000256" key="1">
    <source>
        <dbReference type="ARBA" id="ARBA00001947"/>
    </source>
</evidence>
<name>G0QZK5_ICHMU</name>
<sequence length="91" mass="10521">MDFRKQVNCNLMAKLFEINSKFFEYAQCSFSDKNIISKGKNDNLSKEGSGRVSVYKMTNVEHCFTLECNYNKGNLQQESYTVESFHNIGEV</sequence>
<dbReference type="RefSeq" id="XP_004030582.1">
    <property type="nucleotide sequence ID" value="XM_004030534.1"/>
</dbReference>
<organism evidence="2 3">
    <name type="scientific">Ichthyophthirius multifiliis</name>
    <name type="common">White spot disease agent</name>
    <name type="synonym">Ich</name>
    <dbReference type="NCBI Taxonomy" id="5932"/>
    <lineage>
        <taxon>Eukaryota</taxon>
        <taxon>Sar</taxon>
        <taxon>Alveolata</taxon>
        <taxon>Ciliophora</taxon>
        <taxon>Intramacronucleata</taxon>
        <taxon>Oligohymenophorea</taxon>
        <taxon>Hymenostomatida</taxon>
        <taxon>Ophryoglenina</taxon>
        <taxon>Ichthyophthirius</taxon>
    </lineage>
</organism>
<dbReference type="STRING" id="857967.G0QZK5"/>
<dbReference type="EMBL" id="GL984155">
    <property type="protein sequence ID" value="EGR29346.1"/>
    <property type="molecule type" value="Genomic_DNA"/>
</dbReference>
<dbReference type="InterPro" id="IPR050821">
    <property type="entry name" value="Cytosolic_carboxypeptidase"/>
</dbReference>
<dbReference type="Proteomes" id="UP000008983">
    <property type="component" value="Unassembled WGS sequence"/>
</dbReference>
<evidence type="ECO:0000313" key="3">
    <source>
        <dbReference type="Proteomes" id="UP000008983"/>
    </source>
</evidence>
<dbReference type="InParanoid" id="G0QZK5"/>
<reference evidence="2 3" key="1">
    <citation type="submission" date="2011-07" db="EMBL/GenBank/DDBJ databases">
        <authorList>
            <person name="Coyne R."/>
            <person name="Brami D."/>
            <person name="Johnson J."/>
            <person name="Hostetler J."/>
            <person name="Hannick L."/>
            <person name="Clark T."/>
            <person name="Cassidy-Hanley D."/>
            <person name="Inman J."/>
        </authorList>
    </citation>
    <scope>NUCLEOTIDE SEQUENCE [LARGE SCALE GENOMIC DNA]</scope>
    <source>
        <strain evidence="2 3">G5</strain>
    </source>
</reference>
<dbReference type="AlphaFoldDB" id="G0QZK5"/>
<gene>
    <name evidence="2" type="ORF">IMG5_157570</name>
</gene>
<dbReference type="PANTHER" id="PTHR12756:SF12">
    <property type="entry name" value="CYTOSOLIC CARBOXYPEPTIDASE-LIKE PROTEIN 5"/>
    <property type="match status" value="1"/>
</dbReference>
<accession>G0QZK5</accession>
<protein>
    <submittedName>
        <fullName evidence="2">Uncharacterized protein</fullName>
    </submittedName>
</protein>
<proteinExistence type="predicted"/>
<evidence type="ECO:0000313" key="2">
    <source>
        <dbReference type="EMBL" id="EGR29346.1"/>
    </source>
</evidence>